<proteinExistence type="inferred from homology"/>
<name>A0A6P1M3E1_9BACT</name>
<dbReference type="GO" id="GO:0032300">
    <property type="term" value="C:mismatch repair complex"/>
    <property type="evidence" value="ECO:0007669"/>
    <property type="project" value="InterPro"/>
</dbReference>
<keyword evidence="4 5" id="KW-0234">DNA repair</keyword>
<dbReference type="Gene3D" id="3.30.1370.100">
    <property type="entry name" value="MutL, C-terminal domain, regulatory subdomain"/>
    <property type="match status" value="1"/>
</dbReference>
<dbReference type="PANTHER" id="PTHR10073">
    <property type="entry name" value="DNA MISMATCH REPAIR PROTEIN MLH, PMS, MUTL"/>
    <property type="match status" value="1"/>
</dbReference>
<dbReference type="InterPro" id="IPR014721">
    <property type="entry name" value="Ribsml_uS5_D2-typ_fold_subgr"/>
</dbReference>
<evidence type="ECO:0000256" key="5">
    <source>
        <dbReference type="HAMAP-Rule" id="MF_00149"/>
    </source>
</evidence>
<dbReference type="AlphaFoldDB" id="A0A6P1M3E1"/>
<dbReference type="SMART" id="SM01340">
    <property type="entry name" value="DNA_mis_repair"/>
    <property type="match status" value="1"/>
</dbReference>
<dbReference type="SMART" id="SM00853">
    <property type="entry name" value="MutL_C"/>
    <property type="match status" value="1"/>
</dbReference>
<dbReference type="EMBL" id="CP047593">
    <property type="protein sequence ID" value="QHI68622.1"/>
    <property type="molecule type" value="Genomic_DNA"/>
</dbReference>
<accession>A0A6P1M3E1</accession>
<evidence type="ECO:0000313" key="10">
    <source>
        <dbReference type="Proteomes" id="UP000464954"/>
    </source>
</evidence>
<dbReference type="SUPFAM" id="SSF55874">
    <property type="entry name" value="ATPase domain of HSP90 chaperone/DNA topoisomerase II/histidine kinase"/>
    <property type="match status" value="1"/>
</dbReference>
<dbReference type="InterPro" id="IPR014762">
    <property type="entry name" value="DNA_mismatch_repair_CS"/>
</dbReference>
<dbReference type="Pfam" id="PF01119">
    <property type="entry name" value="DNA_mis_repair"/>
    <property type="match status" value="1"/>
</dbReference>
<evidence type="ECO:0000313" key="9">
    <source>
        <dbReference type="EMBL" id="QHI68622.1"/>
    </source>
</evidence>
<feature type="domain" description="MutL C-terminal dimerisation" evidence="7">
    <location>
        <begin position="418"/>
        <end position="562"/>
    </location>
</feature>
<protein>
    <recommendedName>
        <fullName evidence="2 5">DNA mismatch repair protein MutL</fullName>
    </recommendedName>
</protein>
<keyword evidence="9" id="KW-0255">Endonuclease</keyword>
<dbReference type="RefSeq" id="WP_160627120.1">
    <property type="nucleotide sequence ID" value="NZ_CP047593.1"/>
</dbReference>
<dbReference type="InterPro" id="IPR038973">
    <property type="entry name" value="MutL/Mlh/Pms-like"/>
</dbReference>
<dbReference type="InterPro" id="IPR042121">
    <property type="entry name" value="MutL_C_regsub"/>
</dbReference>
<dbReference type="InterPro" id="IPR020568">
    <property type="entry name" value="Ribosomal_Su5_D2-typ_SF"/>
</dbReference>
<dbReference type="FunFam" id="3.30.565.10:FF:000003">
    <property type="entry name" value="DNA mismatch repair endonuclease MutL"/>
    <property type="match status" value="1"/>
</dbReference>
<dbReference type="SUPFAM" id="SSF54211">
    <property type="entry name" value="Ribosomal protein S5 domain 2-like"/>
    <property type="match status" value="1"/>
</dbReference>
<dbReference type="InterPro" id="IPR042120">
    <property type="entry name" value="MutL_C_dimsub"/>
</dbReference>
<dbReference type="Pfam" id="PF08676">
    <property type="entry name" value="MutL_C"/>
    <property type="match status" value="1"/>
</dbReference>
<dbReference type="InterPro" id="IPR036890">
    <property type="entry name" value="HATPase_C_sf"/>
</dbReference>
<evidence type="ECO:0000256" key="2">
    <source>
        <dbReference type="ARBA" id="ARBA00021975"/>
    </source>
</evidence>
<dbReference type="GO" id="GO:0006298">
    <property type="term" value="P:mismatch repair"/>
    <property type="evidence" value="ECO:0007669"/>
    <property type="project" value="UniProtKB-UniRule"/>
</dbReference>
<dbReference type="InterPro" id="IPR002099">
    <property type="entry name" value="MutL/Mlh/PMS"/>
</dbReference>
<dbReference type="GO" id="GO:0004519">
    <property type="term" value="F:endonuclease activity"/>
    <property type="evidence" value="ECO:0007669"/>
    <property type="project" value="UniProtKB-KW"/>
</dbReference>
<keyword evidence="9" id="KW-0378">Hydrolase</keyword>
<dbReference type="NCBIfam" id="TIGR00585">
    <property type="entry name" value="mutl"/>
    <property type="match status" value="1"/>
</dbReference>
<evidence type="ECO:0000256" key="6">
    <source>
        <dbReference type="SAM" id="MobiDB-lite"/>
    </source>
</evidence>
<gene>
    <name evidence="5 9" type="primary">mutL</name>
    <name evidence="9" type="ORF">GT409_03880</name>
</gene>
<evidence type="ECO:0000259" key="7">
    <source>
        <dbReference type="SMART" id="SM00853"/>
    </source>
</evidence>
<dbReference type="PROSITE" id="PS00058">
    <property type="entry name" value="DNA_MISMATCH_REPAIR_1"/>
    <property type="match status" value="1"/>
</dbReference>
<dbReference type="Gene3D" id="3.30.230.10">
    <property type="match status" value="1"/>
</dbReference>
<dbReference type="Gene3D" id="3.30.565.10">
    <property type="entry name" value="Histidine kinase-like ATPase, C-terminal domain"/>
    <property type="match status" value="1"/>
</dbReference>
<dbReference type="GO" id="GO:0140664">
    <property type="term" value="F:ATP-dependent DNA damage sensor activity"/>
    <property type="evidence" value="ECO:0007669"/>
    <property type="project" value="InterPro"/>
</dbReference>
<dbReference type="InterPro" id="IPR037198">
    <property type="entry name" value="MutL_C_sf"/>
</dbReference>
<feature type="region of interest" description="Disordered" evidence="6">
    <location>
        <begin position="360"/>
        <end position="398"/>
    </location>
</feature>
<reference evidence="9 10" key="1">
    <citation type="submission" date="2020-01" db="EMBL/GenBank/DDBJ databases">
        <title>Ponticoccus aerotolerans gen. nov., sp. nov., an anaerobic bacterium and proposal of Ponticoccusceae fam. nov., Ponticoccusles ord. nov. and Ponticoccuse classis nov. in the phylum Kiritimatiellaeota.</title>
        <authorList>
            <person name="Zhou L.Y."/>
            <person name="Du Z.J."/>
        </authorList>
    </citation>
    <scope>NUCLEOTIDE SEQUENCE [LARGE SCALE GENOMIC DNA]</scope>
    <source>
        <strain evidence="9 10">S-5007</strain>
    </source>
</reference>
<dbReference type="GO" id="GO:0016887">
    <property type="term" value="F:ATP hydrolysis activity"/>
    <property type="evidence" value="ECO:0007669"/>
    <property type="project" value="InterPro"/>
</dbReference>
<dbReference type="InterPro" id="IPR014790">
    <property type="entry name" value="MutL_C"/>
</dbReference>
<keyword evidence="9" id="KW-0540">Nuclease</keyword>
<dbReference type="Proteomes" id="UP000464954">
    <property type="component" value="Chromosome"/>
</dbReference>
<comment type="similarity">
    <text evidence="1 5">Belongs to the DNA mismatch repair MutL/HexB family.</text>
</comment>
<dbReference type="CDD" id="cd16926">
    <property type="entry name" value="HATPase_MutL-MLH-PMS-like"/>
    <property type="match status" value="1"/>
</dbReference>
<keyword evidence="3 5" id="KW-0227">DNA damage</keyword>
<organism evidence="9 10">
    <name type="scientific">Tichowtungia aerotolerans</name>
    <dbReference type="NCBI Taxonomy" id="2697043"/>
    <lineage>
        <taxon>Bacteria</taxon>
        <taxon>Pseudomonadati</taxon>
        <taxon>Kiritimatiellota</taxon>
        <taxon>Tichowtungiia</taxon>
        <taxon>Tichowtungiales</taxon>
        <taxon>Tichowtungiaceae</taxon>
        <taxon>Tichowtungia</taxon>
    </lineage>
</organism>
<evidence type="ECO:0000259" key="8">
    <source>
        <dbReference type="SMART" id="SM01340"/>
    </source>
</evidence>
<dbReference type="GO" id="GO:0005524">
    <property type="term" value="F:ATP binding"/>
    <property type="evidence" value="ECO:0007669"/>
    <property type="project" value="InterPro"/>
</dbReference>
<keyword evidence="10" id="KW-1185">Reference proteome</keyword>
<comment type="function">
    <text evidence="5">This protein is involved in the repair of mismatches in DNA. It is required for dam-dependent methyl-directed DNA mismatch repair. May act as a 'molecular matchmaker', a protein that promotes the formation of a stable complex between two or more DNA-binding proteins in an ATP-dependent manner without itself being part of a final effector complex.</text>
</comment>
<feature type="compositionally biased region" description="Basic and acidic residues" evidence="6">
    <location>
        <begin position="379"/>
        <end position="394"/>
    </location>
</feature>
<dbReference type="GO" id="GO:0030983">
    <property type="term" value="F:mismatched DNA binding"/>
    <property type="evidence" value="ECO:0007669"/>
    <property type="project" value="InterPro"/>
</dbReference>
<dbReference type="Gene3D" id="3.30.1540.20">
    <property type="entry name" value="MutL, C-terminal domain, dimerisation subdomain"/>
    <property type="match status" value="1"/>
</dbReference>
<evidence type="ECO:0000256" key="1">
    <source>
        <dbReference type="ARBA" id="ARBA00006082"/>
    </source>
</evidence>
<dbReference type="PANTHER" id="PTHR10073:SF12">
    <property type="entry name" value="DNA MISMATCH REPAIR PROTEIN MLH1"/>
    <property type="match status" value="1"/>
</dbReference>
<dbReference type="InterPro" id="IPR013507">
    <property type="entry name" value="DNA_mismatch_S5_2-like"/>
</dbReference>
<dbReference type="KEGG" id="taer:GT409_03880"/>
<dbReference type="CDD" id="cd00782">
    <property type="entry name" value="MutL_Trans"/>
    <property type="match status" value="1"/>
</dbReference>
<dbReference type="HAMAP" id="MF_00149">
    <property type="entry name" value="DNA_mis_repair"/>
    <property type="match status" value="1"/>
</dbReference>
<dbReference type="SUPFAM" id="SSF118116">
    <property type="entry name" value="DNA mismatch repair protein MutL"/>
    <property type="match status" value="1"/>
</dbReference>
<dbReference type="InterPro" id="IPR020667">
    <property type="entry name" value="DNA_mismatch_repair_MutL"/>
</dbReference>
<feature type="domain" description="DNA mismatch repair protein S5" evidence="8">
    <location>
        <begin position="210"/>
        <end position="328"/>
    </location>
</feature>
<dbReference type="Pfam" id="PF13589">
    <property type="entry name" value="HATPase_c_3"/>
    <property type="match status" value="1"/>
</dbReference>
<sequence length="605" mass="66003">MKNQIQMLPDHVINKIAAGEVIERPASVMKELMENALDAGATQIDVEVVRGGMQLIAISDNGSGMDRDNALMAIERHATSKIRTAEEVEAVATLGFRGEALSSISAVSRFALITRPHDEVSGTEIRVAGGKLQDVADAGCPPGTRFEIRNLFFNVPARRKFLRTEATELAQIRQLFAVYALAHPETGLSLVSDGRELYKLPGGGSLADRIAELYNPSFFSHLRELDFEADTIKVTGFAGLPQTGRKDRSDQYIFINGRPAAAPVIYHAINEAYHSVLARGRHPSAFIFIETAPDAVDVNVHPAKKEVRFRRPAAVRDCVIAAIEKALALNAPIEEKRAPSFAFDKPAPAPRLIKQHELDIEMPSHRAPKAQSSRGTGEPGKEIPETPPERRNDEVAPVETVHPEQEGAHSAPWQWCRVLGQAGGTYAVLETEDGVVLMDPQAAHERVLFEKFMRDIISGSPAQQRLLTPETIELMPADAEALRRQVPALEEMGFGVSDFGQDTFLVDALPVHLQEGSPLVILSGIAKALDKGGAAARATREALRETVGQAACRAAVRAGDSLTIKELEKLVSDLAKTEMPYTCPHGRPTLIFQSFTELNRKFGRS</sequence>
<evidence type="ECO:0000256" key="4">
    <source>
        <dbReference type="ARBA" id="ARBA00023204"/>
    </source>
</evidence>
<evidence type="ECO:0000256" key="3">
    <source>
        <dbReference type="ARBA" id="ARBA00022763"/>
    </source>
</evidence>